<comment type="caution">
    <text evidence="2">The sequence shown here is derived from an EMBL/GenBank/DDBJ whole genome shotgun (WGS) entry which is preliminary data.</text>
</comment>
<evidence type="ECO:0000313" key="2">
    <source>
        <dbReference type="EMBL" id="MFD2162964.1"/>
    </source>
</evidence>
<accession>A0ABW4ZLK1</accession>
<feature type="signal peptide" evidence="1">
    <location>
        <begin position="1"/>
        <end position="21"/>
    </location>
</feature>
<protein>
    <submittedName>
        <fullName evidence="2">Molecular chaperone</fullName>
    </submittedName>
</protein>
<name>A0ABW4ZLK1_9SPHI</name>
<dbReference type="Proteomes" id="UP001597387">
    <property type="component" value="Unassembled WGS sequence"/>
</dbReference>
<keyword evidence="1" id="KW-0732">Signal</keyword>
<gene>
    <name evidence="2" type="ORF">ACFSJU_11220</name>
</gene>
<proteinExistence type="predicted"/>
<sequence length="272" mass="29507">MTTKFLSSFAVILLLSFGLKAQNISVAPSRFYYKVNPGSLKSQNLKVTNNSKSKESFVITFGDFSAPGSAGKSVLMKAGESPNSLVKYISASPSFFELEPGKSQDVQVTLEMPNLPESNKVKWGTLMLKLDRNRANASNLGSNDVGMGILETFQFVVHIFQTPPNVTFKQAEIVSLKQVQGDKAGDRSISLLTKNTGDAILDCAAYIEYVNLGTGKKERLKPSAFTVLPGGSREMTFTLPASLEKGKYQLTGVVDFGSKDEVQAAELELNIN</sequence>
<organism evidence="2 3">
    <name type="scientific">Paradesertivirga mongoliensis</name>
    <dbReference type="NCBI Taxonomy" id="2100740"/>
    <lineage>
        <taxon>Bacteria</taxon>
        <taxon>Pseudomonadati</taxon>
        <taxon>Bacteroidota</taxon>
        <taxon>Sphingobacteriia</taxon>
        <taxon>Sphingobacteriales</taxon>
        <taxon>Sphingobacteriaceae</taxon>
        <taxon>Paradesertivirga</taxon>
    </lineage>
</organism>
<evidence type="ECO:0000313" key="3">
    <source>
        <dbReference type="Proteomes" id="UP001597387"/>
    </source>
</evidence>
<dbReference type="RefSeq" id="WP_255902565.1">
    <property type="nucleotide sequence ID" value="NZ_JAFMZO010000003.1"/>
</dbReference>
<reference evidence="3" key="1">
    <citation type="journal article" date="2019" name="Int. J. Syst. Evol. Microbiol.">
        <title>The Global Catalogue of Microorganisms (GCM) 10K type strain sequencing project: providing services to taxonomists for standard genome sequencing and annotation.</title>
        <authorList>
            <consortium name="The Broad Institute Genomics Platform"/>
            <consortium name="The Broad Institute Genome Sequencing Center for Infectious Disease"/>
            <person name="Wu L."/>
            <person name="Ma J."/>
        </authorList>
    </citation>
    <scope>NUCLEOTIDE SEQUENCE [LARGE SCALE GENOMIC DNA]</scope>
    <source>
        <strain evidence="3">KCTC 42217</strain>
    </source>
</reference>
<dbReference type="EMBL" id="JBHUHZ010000001">
    <property type="protein sequence ID" value="MFD2162964.1"/>
    <property type="molecule type" value="Genomic_DNA"/>
</dbReference>
<keyword evidence="3" id="KW-1185">Reference proteome</keyword>
<evidence type="ECO:0000256" key="1">
    <source>
        <dbReference type="SAM" id="SignalP"/>
    </source>
</evidence>
<feature type="chain" id="PRO_5045654984" evidence="1">
    <location>
        <begin position="22"/>
        <end position="272"/>
    </location>
</feature>